<comment type="subcellular location">
    <subcellularLocation>
        <location evidence="1">Cytoplasm</location>
    </subcellularLocation>
</comment>
<keyword evidence="15" id="KW-1185">Reference proteome</keyword>
<evidence type="ECO:0000313" key="14">
    <source>
        <dbReference type="EMBL" id="KAG5683387.1"/>
    </source>
</evidence>
<keyword evidence="8" id="KW-0067">ATP-binding</keyword>
<name>A0A9J6CP22_POLVA</name>
<dbReference type="GO" id="GO:0005737">
    <property type="term" value="C:cytoplasm"/>
    <property type="evidence" value="ECO:0007669"/>
    <property type="project" value="UniProtKB-SubCell"/>
</dbReference>
<evidence type="ECO:0000256" key="3">
    <source>
        <dbReference type="ARBA" id="ARBA00012552"/>
    </source>
</evidence>
<dbReference type="PANTHER" id="PTHR45418:SF1">
    <property type="entry name" value="CANCER_TESTIS ANTIGEN 55"/>
    <property type="match status" value="1"/>
</dbReference>
<feature type="domain" description="Helicase MOV-10-like beta-barrel" evidence="13">
    <location>
        <begin position="406"/>
        <end position="471"/>
    </location>
</feature>
<evidence type="ECO:0000313" key="15">
    <source>
        <dbReference type="Proteomes" id="UP001107558"/>
    </source>
</evidence>
<feature type="domain" description="DNA2/NAM7 helicase helicase" evidence="11">
    <location>
        <begin position="557"/>
        <end position="646"/>
    </location>
</feature>
<evidence type="ECO:0000256" key="7">
    <source>
        <dbReference type="ARBA" id="ARBA00022806"/>
    </source>
</evidence>
<evidence type="ECO:0000256" key="4">
    <source>
        <dbReference type="ARBA" id="ARBA00022490"/>
    </source>
</evidence>
<evidence type="ECO:0000256" key="5">
    <source>
        <dbReference type="ARBA" id="ARBA00022741"/>
    </source>
</evidence>
<sequence>MIRTLASYVINKIRPNNDDLINSNDSKLQNNGNQQETASNYDQNKKTECIDQISSLKSDTENISFNGKISYAESVDSSFNTLFVVQKTNDDAEFTLHLPHMKWNAIENDKVTLTGIQNASGKIEFKSMEPKKKKDFEYGRVTAIEINYAVFDEKTVLIFKAIKNFPDLKMFDEYKYEAIESDQKCGTIYYDYRVVNLIEKVESPEKGIEFSHNQFKIYTDDKVHSKYITIVNKSNRAVNLMSVKALAKDENHADLIEIEKEGSVINYNLNPKNGKFKVFIKIFPKKIGKFYFDLIADFKECQEIYTFDIEITKSYILPGQKYKKSPRFIDVRIDEYPVPKELREIDYNKIQEAKDELLKLYPELEEELTTDNYLTKMKVGIYLEEIALEKAFANYRIERGVFETLNDCLKLIVKDVAEKRPSITIGDKIIATDPFRGDEERPKYEGFVYKVQCDSILVKFHDNFHQSYNSTKIPNELPEFHRNHHEKEYTIDFFFSRSTFKRYHHALMKIFERRNLGINFLFPSKEIAYKELQLNATLSETGYLLIDNQSKEWFNTELNKYQKSAVVNVLRGENRPLPYIFCGCPGSGKTRTVVETILQIYTSLKTSKIIIATPSNSAANLITEMLLQSRLFDRNNPPFLRIVSNNQVEKGLIPDNLNKFCGTISIATDDGSKNITPTRNKQGILQNCTKSIIKEYRIIIGTLNCCGTLMQMELNGHFTHVIIDEAGQSIEPETIIPLTLMHSKKGQCVLAGDPTLKEKNYNAIQKTQNILWPYTNRKCGIHFVNVENGKNKRVIDSCSWYNDYEIKKIISFLSKCTTANIPFKDIGIVTPYALQVKKLIEQINLELNDTDLKIGTVEEFQGQEKMIIIVSTVRTNQTHMSTDAKFGLGFIQCSKRMNVCISRARALLVIFGKETILQIDPSWKQLIDYTKQNNSYVVEK</sequence>
<keyword evidence="4" id="KW-0963">Cytoplasm</keyword>
<feature type="domain" description="DNA2/NAM7 helicase helicase" evidence="11">
    <location>
        <begin position="682"/>
        <end position="754"/>
    </location>
</feature>
<dbReference type="GO" id="GO:0016787">
    <property type="term" value="F:hydrolase activity"/>
    <property type="evidence" value="ECO:0007669"/>
    <property type="project" value="UniProtKB-KW"/>
</dbReference>
<dbReference type="InterPro" id="IPR047187">
    <property type="entry name" value="SF1_C_Upf1"/>
</dbReference>
<dbReference type="Pfam" id="PF21634">
    <property type="entry name" value="MOV-10_beta-barrel"/>
    <property type="match status" value="1"/>
</dbReference>
<comment type="caution">
    <text evidence="14">The sequence shown here is derived from an EMBL/GenBank/DDBJ whole genome shotgun (WGS) entry which is preliminary data.</text>
</comment>
<evidence type="ECO:0000256" key="1">
    <source>
        <dbReference type="ARBA" id="ARBA00004496"/>
    </source>
</evidence>
<dbReference type="Gene3D" id="3.40.50.300">
    <property type="entry name" value="P-loop containing nucleotide triphosphate hydrolases"/>
    <property type="match status" value="2"/>
</dbReference>
<dbReference type="SUPFAM" id="SSF52540">
    <property type="entry name" value="P-loop containing nucleoside triphosphate hydrolases"/>
    <property type="match status" value="1"/>
</dbReference>
<evidence type="ECO:0000256" key="9">
    <source>
        <dbReference type="ARBA" id="ARBA00047984"/>
    </source>
</evidence>
<reference evidence="14" key="1">
    <citation type="submission" date="2021-03" db="EMBL/GenBank/DDBJ databases">
        <title>Chromosome level genome of the anhydrobiotic midge Polypedilum vanderplanki.</title>
        <authorList>
            <person name="Yoshida Y."/>
            <person name="Kikawada T."/>
            <person name="Gusev O."/>
        </authorList>
    </citation>
    <scope>NUCLEOTIDE SEQUENCE</scope>
    <source>
        <strain evidence="14">NIAS01</strain>
        <tissue evidence="14">Whole body or cell culture</tissue>
    </source>
</reference>
<gene>
    <name evidence="14" type="ORF">PVAND_012672</name>
</gene>
<dbReference type="Proteomes" id="UP001107558">
    <property type="component" value="Chromosome 1"/>
</dbReference>
<evidence type="ECO:0000259" key="11">
    <source>
        <dbReference type="Pfam" id="PF13086"/>
    </source>
</evidence>
<protein>
    <recommendedName>
        <fullName evidence="3">RNA helicase</fullName>
        <ecNumber evidence="3">3.6.4.13</ecNumber>
    </recommendedName>
</protein>
<comment type="catalytic activity">
    <reaction evidence="9">
        <text>ATP + H2O = ADP + phosphate + H(+)</text>
        <dbReference type="Rhea" id="RHEA:13065"/>
        <dbReference type="ChEBI" id="CHEBI:15377"/>
        <dbReference type="ChEBI" id="CHEBI:15378"/>
        <dbReference type="ChEBI" id="CHEBI:30616"/>
        <dbReference type="ChEBI" id="CHEBI:43474"/>
        <dbReference type="ChEBI" id="CHEBI:456216"/>
        <dbReference type="EC" id="3.6.4.13"/>
    </reaction>
</comment>
<accession>A0A9J6CP22</accession>
<evidence type="ECO:0000259" key="13">
    <source>
        <dbReference type="Pfam" id="PF21634"/>
    </source>
</evidence>
<dbReference type="EC" id="3.6.4.13" evidence="3"/>
<feature type="domain" description="DNA2/NAM7 helicase-like C-terminal" evidence="12">
    <location>
        <begin position="762"/>
        <end position="914"/>
    </location>
</feature>
<comment type="similarity">
    <text evidence="2">Belongs to the DNA2/NAM7 helicase family. SDE3 subfamily.</text>
</comment>
<keyword evidence="7" id="KW-0347">Helicase</keyword>
<feature type="region of interest" description="Disordered" evidence="10">
    <location>
        <begin position="19"/>
        <end position="44"/>
    </location>
</feature>
<evidence type="ECO:0000256" key="2">
    <source>
        <dbReference type="ARBA" id="ARBA00005601"/>
    </source>
</evidence>
<evidence type="ECO:0000256" key="6">
    <source>
        <dbReference type="ARBA" id="ARBA00022801"/>
    </source>
</evidence>
<dbReference type="AlphaFoldDB" id="A0A9J6CP22"/>
<organism evidence="14 15">
    <name type="scientific">Polypedilum vanderplanki</name>
    <name type="common">Sleeping chironomid midge</name>
    <dbReference type="NCBI Taxonomy" id="319348"/>
    <lineage>
        <taxon>Eukaryota</taxon>
        <taxon>Metazoa</taxon>
        <taxon>Ecdysozoa</taxon>
        <taxon>Arthropoda</taxon>
        <taxon>Hexapoda</taxon>
        <taxon>Insecta</taxon>
        <taxon>Pterygota</taxon>
        <taxon>Neoptera</taxon>
        <taxon>Endopterygota</taxon>
        <taxon>Diptera</taxon>
        <taxon>Nematocera</taxon>
        <taxon>Chironomoidea</taxon>
        <taxon>Chironomidae</taxon>
        <taxon>Chironominae</taxon>
        <taxon>Polypedilum</taxon>
        <taxon>Polypedilum</taxon>
    </lineage>
</organism>
<evidence type="ECO:0000259" key="12">
    <source>
        <dbReference type="Pfam" id="PF13087"/>
    </source>
</evidence>
<evidence type="ECO:0000256" key="8">
    <source>
        <dbReference type="ARBA" id="ARBA00022840"/>
    </source>
</evidence>
<dbReference type="Pfam" id="PF13087">
    <property type="entry name" value="AAA_12"/>
    <property type="match status" value="1"/>
</dbReference>
<feature type="compositionally biased region" description="Polar residues" evidence="10">
    <location>
        <begin position="19"/>
        <end position="42"/>
    </location>
</feature>
<keyword evidence="5" id="KW-0547">Nucleotide-binding</keyword>
<dbReference type="EMBL" id="JADBJN010000001">
    <property type="protein sequence ID" value="KAG5683387.1"/>
    <property type="molecule type" value="Genomic_DNA"/>
</dbReference>
<dbReference type="CDD" id="cd18808">
    <property type="entry name" value="SF1_C_Upf1"/>
    <property type="match status" value="1"/>
</dbReference>
<keyword evidence="6" id="KW-0378">Hydrolase</keyword>
<dbReference type="GO" id="GO:0003724">
    <property type="term" value="F:RNA helicase activity"/>
    <property type="evidence" value="ECO:0007669"/>
    <property type="project" value="UniProtKB-EC"/>
</dbReference>
<dbReference type="PANTHER" id="PTHR45418">
    <property type="entry name" value="CANCER/TESTIS ANTIGEN 55"/>
    <property type="match status" value="1"/>
</dbReference>
<dbReference type="InterPro" id="IPR049080">
    <property type="entry name" value="MOV-10-like_beta-barrel"/>
</dbReference>
<proteinExistence type="inferred from homology"/>
<dbReference type="InterPro" id="IPR027417">
    <property type="entry name" value="P-loop_NTPase"/>
</dbReference>
<dbReference type="OrthoDB" id="6513042at2759"/>
<dbReference type="Pfam" id="PF13086">
    <property type="entry name" value="AAA_11"/>
    <property type="match status" value="2"/>
</dbReference>
<dbReference type="InterPro" id="IPR041677">
    <property type="entry name" value="DNA2/NAM7_AAA_11"/>
</dbReference>
<dbReference type="GO" id="GO:0005524">
    <property type="term" value="F:ATP binding"/>
    <property type="evidence" value="ECO:0007669"/>
    <property type="project" value="UniProtKB-KW"/>
</dbReference>
<evidence type="ECO:0000256" key="10">
    <source>
        <dbReference type="SAM" id="MobiDB-lite"/>
    </source>
</evidence>
<dbReference type="InterPro" id="IPR041679">
    <property type="entry name" value="DNA2/NAM7-like_C"/>
</dbReference>